<reference evidence="1" key="2">
    <citation type="journal article" date="2015" name="Data Brief">
        <title>Shoot transcriptome of the giant reed, Arundo donax.</title>
        <authorList>
            <person name="Barrero R.A."/>
            <person name="Guerrero F.D."/>
            <person name="Moolhuijzen P."/>
            <person name="Goolsby J.A."/>
            <person name="Tidwell J."/>
            <person name="Bellgard S.E."/>
            <person name="Bellgard M.I."/>
        </authorList>
    </citation>
    <scope>NUCLEOTIDE SEQUENCE</scope>
    <source>
        <tissue evidence="1">Shoot tissue taken approximately 20 cm above the soil surface</tissue>
    </source>
</reference>
<sequence length="39" mass="3944">MQSQGDNAGAGAGGFEVDGRALALRRALAATMRDLLAPD</sequence>
<dbReference type="EMBL" id="GBRH01167584">
    <property type="protein sequence ID" value="JAE30312.1"/>
    <property type="molecule type" value="Transcribed_RNA"/>
</dbReference>
<proteinExistence type="predicted"/>
<name>A0A0A9H0L8_ARUDO</name>
<organism evidence="1">
    <name type="scientific">Arundo donax</name>
    <name type="common">Giant reed</name>
    <name type="synonym">Donax arundinaceus</name>
    <dbReference type="NCBI Taxonomy" id="35708"/>
    <lineage>
        <taxon>Eukaryota</taxon>
        <taxon>Viridiplantae</taxon>
        <taxon>Streptophyta</taxon>
        <taxon>Embryophyta</taxon>
        <taxon>Tracheophyta</taxon>
        <taxon>Spermatophyta</taxon>
        <taxon>Magnoliopsida</taxon>
        <taxon>Liliopsida</taxon>
        <taxon>Poales</taxon>
        <taxon>Poaceae</taxon>
        <taxon>PACMAD clade</taxon>
        <taxon>Arundinoideae</taxon>
        <taxon>Arundineae</taxon>
        <taxon>Arundo</taxon>
    </lineage>
</organism>
<protein>
    <submittedName>
        <fullName evidence="1">Uncharacterized protein</fullName>
    </submittedName>
</protein>
<dbReference type="AlphaFoldDB" id="A0A0A9H0L8"/>
<evidence type="ECO:0000313" key="1">
    <source>
        <dbReference type="EMBL" id="JAE30312.1"/>
    </source>
</evidence>
<reference evidence="1" key="1">
    <citation type="submission" date="2014-09" db="EMBL/GenBank/DDBJ databases">
        <authorList>
            <person name="Magalhaes I.L.F."/>
            <person name="Oliveira U."/>
            <person name="Santos F.R."/>
            <person name="Vidigal T.H.D.A."/>
            <person name="Brescovit A.D."/>
            <person name="Santos A.J."/>
        </authorList>
    </citation>
    <scope>NUCLEOTIDE SEQUENCE</scope>
    <source>
        <tissue evidence="1">Shoot tissue taken approximately 20 cm above the soil surface</tissue>
    </source>
</reference>
<accession>A0A0A9H0L8</accession>